<keyword evidence="1" id="KW-0175">Coiled coil</keyword>
<evidence type="ECO:0000313" key="4">
    <source>
        <dbReference type="Proteomes" id="UP001189122"/>
    </source>
</evidence>
<dbReference type="PANTHER" id="PTHR34968">
    <property type="entry name" value="AUGMIN SUBUNIT 5"/>
    <property type="match status" value="1"/>
</dbReference>
<dbReference type="EMBL" id="CACRZD030000005">
    <property type="protein sequence ID" value="CAA6660220.1"/>
    <property type="molecule type" value="Genomic_DNA"/>
</dbReference>
<proteinExistence type="predicted"/>
<accession>A0A7I8IQK5</accession>
<name>A0A7I8IQK5_SPIIN</name>
<dbReference type="GO" id="GO:0005876">
    <property type="term" value="C:spindle microtubule"/>
    <property type="evidence" value="ECO:0007669"/>
    <property type="project" value="InterPro"/>
</dbReference>
<sequence length="718" mass="80132">MAYPGPLPPPELIHKVCRGNMVPVWSFLLQRVRSERTVGTLRRNILVHGVSPAAADAAAGGKRRERERGKSGLEEREAALRERDLAEEEAARLRGVVRRQRKELRARMAEIAREETERKRMLDGRSSARHKQVMLEAYNQQCDEASRIFAEYQKRLQSYVDQASDVRSSAASGAENGAFYSTVKGNRSSDDVILVETTWERNIRKACETLAAQMIEKICRTFPAYEGTGIHLNAQIDASKLGIDLDGEIPDDVKAIAIDSLKNPSLLLRAVTLYTSQVNSLIQRETEKVDVKADAEFLRFKYENDRIVDVASLDASSHLEYQVYANGKSESDFSSKGIWSQLLERELIKSRLHGNNDMAAPPAITAGAISQNIGNNRHFELDVLAKEREAAGLRASLNTLISEVQRLNKLCKECREAEDTLKKKWKKIEEFDARRSELEAIYTALLQANLNASAFWGQQPLAAREYALKTIIPACDAVEVISICAKDLIEKEVSAFYQGLDNSPYMLPSTPQALLESMGAKGSTGPEAVAAAEKNASLLITRAGAGDPSAIPSICRISAALQSHAGFESPDTAFASVLDALQFCLKLRGSEACILEDLYKIINLVHTRRELVENDRLLLNHAYRVQQGYERKTDYCLSLAAEQESIIVQRWLPELTDAVLKAQKCLEDCQSIRGLVDEWWEQPAATVVDWVLVDGQNVAAWLNHVKQLQMAFYDQELL</sequence>
<dbReference type="GO" id="GO:0070652">
    <property type="term" value="C:HAUS complex"/>
    <property type="evidence" value="ECO:0007669"/>
    <property type="project" value="InterPro"/>
</dbReference>
<keyword evidence="4" id="KW-1185">Reference proteome</keyword>
<evidence type="ECO:0000256" key="1">
    <source>
        <dbReference type="SAM" id="Coils"/>
    </source>
</evidence>
<dbReference type="InterPro" id="IPR029131">
    <property type="entry name" value="HAUS5"/>
</dbReference>
<dbReference type="AlphaFoldDB" id="A0A7I8IQK5"/>
<feature type="region of interest" description="Disordered" evidence="2">
    <location>
        <begin position="56"/>
        <end position="77"/>
    </location>
</feature>
<gene>
    <name evidence="3" type="ORF">SI7747_05006639</name>
</gene>
<dbReference type="GO" id="GO:0051225">
    <property type="term" value="P:spindle assembly"/>
    <property type="evidence" value="ECO:0007669"/>
    <property type="project" value="InterPro"/>
</dbReference>
<evidence type="ECO:0000313" key="3">
    <source>
        <dbReference type="EMBL" id="CAA2620470.1"/>
    </source>
</evidence>
<dbReference type="Pfam" id="PF14817">
    <property type="entry name" value="HAUS5"/>
    <property type="match status" value="1"/>
</dbReference>
<dbReference type="Proteomes" id="UP001189122">
    <property type="component" value="Unassembled WGS sequence"/>
</dbReference>
<evidence type="ECO:0000256" key="2">
    <source>
        <dbReference type="SAM" id="MobiDB-lite"/>
    </source>
</evidence>
<reference evidence="3 4" key="1">
    <citation type="submission" date="2019-12" db="EMBL/GenBank/DDBJ databases">
        <authorList>
            <person name="Scholz U."/>
            <person name="Mascher M."/>
            <person name="Fiebig A."/>
        </authorList>
    </citation>
    <scope>NUCLEOTIDE SEQUENCE</scope>
</reference>
<dbReference type="EMBL" id="LR743592">
    <property type="protein sequence ID" value="CAA2620470.1"/>
    <property type="molecule type" value="Genomic_DNA"/>
</dbReference>
<dbReference type="InterPro" id="IPR044706">
    <property type="entry name" value="AUG5_plant"/>
</dbReference>
<feature type="coiled-coil region" evidence="1">
    <location>
        <begin position="397"/>
        <end position="424"/>
    </location>
</feature>
<dbReference type="PANTHER" id="PTHR34968:SF1">
    <property type="entry name" value="AUGMIN SUBUNIT 5"/>
    <property type="match status" value="1"/>
</dbReference>
<organism evidence="3">
    <name type="scientific">Spirodela intermedia</name>
    <name type="common">Intermediate duckweed</name>
    <dbReference type="NCBI Taxonomy" id="51605"/>
    <lineage>
        <taxon>Eukaryota</taxon>
        <taxon>Viridiplantae</taxon>
        <taxon>Streptophyta</taxon>
        <taxon>Embryophyta</taxon>
        <taxon>Tracheophyta</taxon>
        <taxon>Spermatophyta</taxon>
        <taxon>Magnoliopsida</taxon>
        <taxon>Liliopsida</taxon>
        <taxon>Araceae</taxon>
        <taxon>Lemnoideae</taxon>
        <taxon>Spirodela</taxon>
    </lineage>
</organism>
<protein>
    <submittedName>
        <fullName evidence="3">Uncharacterized protein</fullName>
    </submittedName>
</protein>
<feature type="compositionally biased region" description="Basic and acidic residues" evidence="2">
    <location>
        <begin position="62"/>
        <end position="77"/>
    </location>
</feature>